<gene>
    <name evidence="1" type="ORF">GGQ96_002470</name>
</gene>
<reference evidence="1 2" key="1">
    <citation type="submission" date="2020-08" db="EMBL/GenBank/DDBJ databases">
        <title>Genomic Encyclopedia of Type Strains, Phase IV (KMG-IV): sequencing the most valuable type-strain genomes for metagenomic binning, comparative biology and taxonomic classification.</title>
        <authorList>
            <person name="Goeker M."/>
        </authorList>
    </citation>
    <scope>NUCLEOTIDE SEQUENCE [LARGE SCALE GENOMIC DNA]</scope>
    <source>
        <strain evidence="1 2">DSM 15867</strain>
    </source>
</reference>
<evidence type="ECO:0000313" key="2">
    <source>
        <dbReference type="Proteomes" id="UP000574769"/>
    </source>
</evidence>
<dbReference type="AlphaFoldDB" id="A0A7W7EYR9"/>
<sequence length="164" mass="17733">MIAALALLAAVHPALGTRDAACAPGETGPAFLVTVDGLKDRRGRLRLELYPANDADFLADDDWLVAAGKPFRRVDLPVPIAGPVTLCIRAPAPGRYAISLLHDRDANHRFSLWHDGVGFAGNPVIGWWKPHARDAAARVGDAPTRLSITLNYRHGLFSFAPIDR</sequence>
<evidence type="ECO:0000313" key="1">
    <source>
        <dbReference type="EMBL" id="MBB4618334.1"/>
    </source>
</evidence>
<proteinExistence type="predicted"/>
<keyword evidence="2" id="KW-1185">Reference proteome</keyword>
<accession>A0A7W7EYR9</accession>
<dbReference type="InterPro" id="IPR018673">
    <property type="entry name" value="DUF2141"/>
</dbReference>
<protein>
    <submittedName>
        <fullName evidence="1">Uncharacterized protein (DUF2141 family)</fullName>
    </submittedName>
</protein>
<dbReference type="Pfam" id="PF09912">
    <property type="entry name" value="DUF2141"/>
    <property type="match status" value="1"/>
</dbReference>
<comment type="caution">
    <text evidence="1">The sequence shown here is derived from an EMBL/GenBank/DDBJ whole genome shotgun (WGS) entry which is preliminary data.</text>
</comment>
<dbReference type="Proteomes" id="UP000574769">
    <property type="component" value="Unassembled WGS sequence"/>
</dbReference>
<dbReference type="RefSeq" id="WP_184114981.1">
    <property type="nucleotide sequence ID" value="NZ_JACHNY010000004.1"/>
</dbReference>
<organism evidence="1 2">
    <name type="scientific">Sphingomonas abaci</name>
    <dbReference type="NCBI Taxonomy" id="237611"/>
    <lineage>
        <taxon>Bacteria</taxon>
        <taxon>Pseudomonadati</taxon>
        <taxon>Pseudomonadota</taxon>
        <taxon>Alphaproteobacteria</taxon>
        <taxon>Sphingomonadales</taxon>
        <taxon>Sphingomonadaceae</taxon>
        <taxon>Sphingomonas</taxon>
    </lineage>
</organism>
<name>A0A7W7EYR9_9SPHN</name>
<dbReference type="EMBL" id="JACHNY010000004">
    <property type="protein sequence ID" value="MBB4618334.1"/>
    <property type="molecule type" value="Genomic_DNA"/>
</dbReference>